<dbReference type="CDD" id="cd00593">
    <property type="entry name" value="RIBOc"/>
    <property type="match status" value="1"/>
</dbReference>
<dbReference type="Pfam" id="PF14622">
    <property type="entry name" value="Ribonucleas_3_3"/>
    <property type="match status" value="1"/>
</dbReference>
<reference evidence="3 4" key="1">
    <citation type="journal article" date="2020" name="Microbiol. Resour. Announc.">
        <title>Draft Genome Sequence of a Cladosporium Species Isolated from the Mesophotic Ascidian Didemnum maculosum.</title>
        <authorList>
            <person name="Gioti A."/>
            <person name="Siaperas R."/>
            <person name="Nikolaivits E."/>
            <person name="Le Goff G."/>
            <person name="Ouazzani J."/>
            <person name="Kotoulas G."/>
            <person name="Topakas E."/>
        </authorList>
    </citation>
    <scope>NUCLEOTIDE SEQUENCE [LARGE SCALE GENOMIC DNA]</scope>
    <source>
        <strain evidence="3 4">TM138-S3</strain>
    </source>
</reference>
<dbReference type="PANTHER" id="PTHR28160">
    <property type="entry name" value="54S RIBOSOMAL PROTEIN L15, MITOCHONDRIAL"/>
    <property type="match status" value="1"/>
</dbReference>
<dbReference type="InterPro" id="IPR000999">
    <property type="entry name" value="RNase_III_dom"/>
</dbReference>
<protein>
    <recommendedName>
        <fullName evidence="2">RNase III domain-containing protein</fullName>
    </recommendedName>
</protein>
<dbReference type="PANTHER" id="PTHR28160:SF1">
    <property type="entry name" value="LARGE RIBOSOMAL SUBUNIT PROTEIN ML57"/>
    <property type="match status" value="1"/>
</dbReference>
<accession>A0AB34KY30</accession>
<evidence type="ECO:0000259" key="2">
    <source>
        <dbReference type="Pfam" id="PF14622"/>
    </source>
</evidence>
<dbReference type="EMBL" id="JAAQHG020000004">
    <property type="protein sequence ID" value="KAL1589693.1"/>
    <property type="molecule type" value="Genomic_DNA"/>
</dbReference>
<name>A0AB34KY30_9PEZI</name>
<dbReference type="GO" id="GO:0032543">
    <property type="term" value="P:mitochondrial translation"/>
    <property type="evidence" value="ECO:0007669"/>
    <property type="project" value="InterPro"/>
</dbReference>
<dbReference type="InterPro" id="IPR040030">
    <property type="entry name" value="Ribosomal_mL57"/>
</dbReference>
<dbReference type="RefSeq" id="XP_069232798.1">
    <property type="nucleotide sequence ID" value="XM_069370073.1"/>
</dbReference>
<dbReference type="GO" id="GO:0005762">
    <property type="term" value="C:mitochondrial large ribosomal subunit"/>
    <property type="evidence" value="ECO:0007669"/>
    <property type="project" value="InterPro"/>
</dbReference>
<gene>
    <name evidence="3" type="ORF">WHR41_01467</name>
</gene>
<comment type="caution">
    <text evidence="3">The sequence shown here is derived from an EMBL/GenBank/DDBJ whole genome shotgun (WGS) entry which is preliminary data.</text>
</comment>
<feature type="region of interest" description="Disordered" evidence="1">
    <location>
        <begin position="27"/>
        <end position="50"/>
    </location>
</feature>
<dbReference type="GO" id="GO:0003735">
    <property type="term" value="F:structural constituent of ribosome"/>
    <property type="evidence" value="ECO:0007669"/>
    <property type="project" value="InterPro"/>
</dbReference>
<dbReference type="GeneID" id="96002911"/>
<dbReference type="Proteomes" id="UP000803884">
    <property type="component" value="Unassembled WGS sequence"/>
</dbReference>
<keyword evidence="4" id="KW-1185">Reference proteome</keyword>
<dbReference type="GO" id="GO:0004525">
    <property type="term" value="F:ribonuclease III activity"/>
    <property type="evidence" value="ECO:0007669"/>
    <property type="project" value="InterPro"/>
</dbReference>
<dbReference type="AlphaFoldDB" id="A0AB34KY30"/>
<organism evidence="3 4">
    <name type="scientific">Cladosporium halotolerans</name>
    <dbReference type="NCBI Taxonomy" id="1052096"/>
    <lineage>
        <taxon>Eukaryota</taxon>
        <taxon>Fungi</taxon>
        <taxon>Dikarya</taxon>
        <taxon>Ascomycota</taxon>
        <taxon>Pezizomycotina</taxon>
        <taxon>Dothideomycetes</taxon>
        <taxon>Dothideomycetidae</taxon>
        <taxon>Cladosporiales</taxon>
        <taxon>Cladosporiaceae</taxon>
        <taxon>Cladosporium</taxon>
    </lineage>
</organism>
<sequence length="251" mass="27656">MSTTRAPYVCASCARTLRTAAKPSAIRSFTTTTAKSAGAPSPDEPRWKQTPPAMQMPFRLRPMPNQPVWKVNDSVELVDSAYDRFIGQAAGRGTKGKDVLPEEIKWQALTHKSFDQGRRPYNDKLAYLGKRILDVQTSLLLAQQPLTPENQTNQNIYVFAHPSLNGIENITARAKSTALDKRRVSQLAKSYGLEKVVRWKPRKSDRLESSGEDVVLAQSVYAIVGAVALQNGGDVAVQVAKERILAPLGLK</sequence>
<proteinExistence type="predicted"/>
<dbReference type="Gene3D" id="1.10.1520.10">
    <property type="entry name" value="Ribonuclease III domain"/>
    <property type="match status" value="1"/>
</dbReference>
<evidence type="ECO:0000313" key="3">
    <source>
        <dbReference type="EMBL" id="KAL1589693.1"/>
    </source>
</evidence>
<dbReference type="InterPro" id="IPR036389">
    <property type="entry name" value="RNase_III_sf"/>
</dbReference>
<dbReference type="GO" id="GO:0006396">
    <property type="term" value="P:RNA processing"/>
    <property type="evidence" value="ECO:0007669"/>
    <property type="project" value="InterPro"/>
</dbReference>
<dbReference type="SUPFAM" id="SSF69065">
    <property type="entry name" value="RNase III domain-like"/>
    <property type="match status" value="1"/>
</dbReference>
<evidence type="ECO:0000256" key="1">
    <source>
        <dbReference type="SAM" id="MobiDB-lite"/>
    </source>
</evidence>
<feature type="domain" description="RNase III" evidence="2">
    <location>
        <begin position="102"/>
        <end position="247"/>
    </location>
</feature>
<evidence type="ECO:0000313" key="4">
    <source>
        <dbReference type="Proteomes" id="UP000803884"/>
    </source>
</evidence>
<dbReference type="FunFam" id="1.10.1520.10:FF:000018">
    <property type="entry name" value="RNase III domain protein"/>
    <property type="match status" value="1"/>
</dbReference>